<accession>A0A167ENR0</accession>
<dbReference type="PANTHER" id="PTHR12970:SF1">
    <property type="entry name" value="PROTEASOME ASSEMBLY CHAPERONE 2"/>
    <property type="match status" value="1"/>
</dbReference>
<keyword evidence="2 4" id="KW-0143">Chaperone</keyword>
<evidence type="ECO:0000313" key="6">
    <source>
        <dbReference type="Proteomes" id="UP000189580"/>
    </source>
</evidence>
<evidence type="ECO:0000256" key="4">
    <source>
        <dbReference type="PIRNR" id="PIRNR010044"/>
    </source>
</evidence>
<organism evidence="5 6">
    <name type="scientific">Sugiyamaella lignohabitans</name>
    <dbReference type="NCBI Taxonomy" id="796027"/>
    <lineage>
        <taxon>Eukaryota</taxon>
        <taxon>Fungi</taxon>
        <taxon>Dikarya</taxon>
        <taxon>Ascomycota</taxon>
        <taxon>Saccharomycotina</taxon>
        <taxon>Dipodascomycetes</taxon>
        <taxon>Dipodascales</taxon>
        <taxon>Trichomonascaceae</taxon>
        <taxon>Sugiyamaella</taxon>
    </lineage>
</organism>
<dbReference type="Proteomes" id="UP000189580">
    <property type="component" value="Chromosome d"/>
</dbReference>
<dbReference type="OrthoDB" id="10260712at2759"/>
<dbReference type="KEGG" id="slb:AWJ20_5256"/>
<dbReference type="EMBL" id="CP014502">
    <property type="protein sequence ID" value="ANB14291.1"/>
    <property type="molecule type" value="Genomic_DNA"/>
</dbReference>
<dbReference type="GO" id="GO:0005829">
    <property type="term" value="C:cytosol"/>
    <property type="evidence" value="ECO:0007669"/>
    <property type="project" value="TreeGrafter"/>
</dbReference>
<comment type="similarity">
    <text evidence="3 4">Belongs to the PSMG2 family.</text>
</comment>
<dbReference type="InterPro" id="IPR019151">
    <property type="entry name" value="Proteasome_assmbl_chaperone_2"/>
</dbReference>
<dbReference type="Pfam" id="PF09754">
    <property type="entry name" value="PAC2"/>
    <property type="match status" value="1"/>
</dbReference>
<dbReference type="InterPro" id="IPR038389">
    <property type="entry name" value="PSMG2_sf"/>
</dbReference>
<evidence type="ECO:0000256" key="3">
    <source>
        <dbReference type="ARBA" id="ARBA00025745"/>
    </source>
</evidence>
<dbReference type="Gene3D" id="3.40.50.10900">
    <property type="entry name" value="PAC-like subunit"/>
    <property type="match status" value="1"/>
</dbReference>
<comment type="subunit">
    <text evidence="4">Component of the 20S proteasome chaperone.</text>
</comment>
<dbReference type="RefSeq" id="XP_018736768.1">
    <property type="nucleotide sequence ID" value="XM_018882386.1"/>
</dbReference>
<keyword evidence="6" id="KW-1185">Reference proteome</keyword>
<protein>
    <recommendedName>
        <fullName evidence="1 4">Proteasome assembly chaperone 2</fullName>
    </recommendedName>
</protein>
<dbReference type="InterPro" id="IPR016562">
    <property type="entry name" value="Proteasome_assmbl_chp_2_euk"/>
</dbReference>
<dbReference type="PIRSF" id="PIRSF010044">
    <property type="entry name" value="UCP010044"/>
    <property type="match status" value="1"/>
</dbReference>
<sequence length="255" mass="27308">MVSSGSNILVIPAVSAGNIPQLTLDLLIHNLDCEFVESLDDRYLYPFAGPRDGPVGIKAEPGLTTPIEAYRSKKHTGLTLLQVRSPTLPGCKAKFVSETLVPYVEKGQYTDVVVLGSSNAAFEHSGNPFDSGAVVGTSRLRVYTTDQAKGDLSERLAALTLSGTPKEKQQLPGPPETLPESGIVLDALNGVKTVPVSAIVTFAYEGDNSGDALWLAGEVTKMLNIEPPATWRQPRSWQGIYGREIPVGIEEGLYS</sequence>
<dbReference type="AlphaFoldDB" id="A0A167ENR0"/>
<reference evidence="5 6" key="1">
    <citation type="submission" date="2016-02" db="EMBL/GenBank/DDBJ databases">
        <title>Complete genome sequence and transcriptome regulation of the pentose utilising yeast Sugiyamaella lignohabitans.</title>
        <authorList>
            <person name="Bellasio M."/>
            <person name="Peymann A."/>
            <person name="Valli M."/>
            <person name="Sipitzky M."/>
            <person name="Graf A."/>
            <person name="Sauer M."/>
            <person name="Marx H."/>
            <person name="Mattanovich D."/>
        </authorList>
    </citation>
    <scope>NUCLEOTIDE SEQUENCE [LARGE SCALE GENOMIC DNA]</scope>
    <source>
        <strain evidence="5 6">CBS 10342</strain>
    </source>
</reference>
<dbReference type="GO" id="GO:0043248">
    <property type="term" value="P:proteasome assembly"/>
    <property type="evidence" value="ECO:0007669"/>
    <property type="project" value="TreeGrafter"/>
</dbReference>
<proteinExistence type="inferred from homology"/>
<evidence type="ECO:0000256" key="2">
    <source>
        <dbReference type="ARBA" id="ARBA00023186"/>
    </source>
</evidence>
<dbReference type="SUPFAM" id="SSF159659">
    <property type="entry name" value="Cgl1923-like"/>
    <property type="match status" value="1"/>
</dbReference>
<dbReference type="PANTHER" id="PTHR12970">
    <property type="entry name" value="PROTEASOME ASSEMBLY CHAPERONE 2"/>
    <property type="match status" value="1"/>
</dbReference>
<dbReference type="GeneID" id="30037478"/>
<gene>
    <name evidence="5" type="primary">ADD66</name>
    <name evidence="5" type="ORF">AWJ20_5256</name>
</gene>
<evidence type="ECO:0000313" key="5">
    <source>
        <dbReference type="EMBL" id="ANB14291.1"/>
    </source>
</evidence>
<dbReference type="GO" id="GO:0005634">
    <property type="term" value="C:nucleus"/>
    <property type="evidence" value="ECO:0007669"/>
    <property type="project" value="TreeGrafter"/>
</dbReference>
<name>A0A167ENR0_9ASCO</name>
<comment type="function">
    <text evidence="4">Involved in 20S proteasome assembly.</text>
</comment>
<evidence type="ECO:0000256" key="1">
    <source>
        <dbReference type="ARBA" id="ARBA00019186"/>
    </source>
</evidence>